<comment type="caution">
    <text evidence="1">The sequence shown here is derived from an EMBL/GenBank/DDBJ whole genome shotgun (WGS) entry which is preliminary data.</text>
</comment>
<proteinExistence type="predicted"/>
<evidence type="ECO:0000313" key="1">
    <source>
        <dbReference type="EMBL" id="KKM68604.1"/>
    </source>
</evidence>
<name>A0A0F9JFJ3_9ZZZZ</name>
<gene>
    <name evidence="1" type="ORF">LCGC14_1459190</name>
</gene>
<dbReference type="EMBL" id="LAZR01010138">
    <property type="protein sequence ID" value="KKM68604.1"/>
    <property type="molecule type" value="Genomic_DNA"/>
</dbReference>
<sequence length="81" mass="10125">MFETILFIFYKEKIERSLLICSRCMGRKRRRPRVVMYWMRLWWICMDIDHPIRAIKTRRMLKQLRKLGYVRKEENDASKEG</sequence>
<accession>A0A0F9JFJ3</accession>
<protein>
    <submittedName>
        <fullName evidence="1">Uncharacterized protein</fullName>
    </submittedName>
</protein>
<organism evidence="1">
    <name type="scientific">marine sediment metagenome</name>
    <dbReference type="NCBI Taxonomy" id="412755"/>
    <lineage>
        <taxon>unclassified sequences</taxon>
        <taxon>metagenomes</taxon>
        <taxon>ecological metagenomes</taxon>
    </lineage>
</organism>
<dbReference type="AlphaFoldDB" id="A0A0F9JFJ3"/>
<reference evidence="1" key="1">
    <citation type="journal article" date="2015" name="Nature">
        <title>Complex archaea that bridge the gap between prokaryotes and eukaryotes.</title>
        <authorList>
            <person name="Spang A."/>
            <person name="Saw J.H."/>
            <person name="Jorgensen S.L."/>
            <person name="Zaremba-Niedzwiedzka K."/>
            <person name="Martijn J."/>
            <person name="Lind A.E."/>
            <person name="van Eijk R."/>
            <person name="Schleper C."/>
            <person name="Guy L."/>
            <person name="Ettema T.J."/>
        </authorList>
    </citation>
    <scope>NUCLEOTIDE SEQUENCE</scope>
</reference>